<sequence>MRSLKLEFCFTSSIRSVRIKQSMDHTAIELTGSEPATVMQVTDEESGHKKLHIGFF</sequence>
<reference evidence="1 2" key="1">
    <citation type="journal article" date="2023" name="Mol. Ecol. Resour.">
        <title>Chromosome-level genome assembly of a triploid poplar Populus alba 'Berolinensis'.</title>
        <authorList>
            <person name="Chen S."/>
            <person name="Yu Y."/>
            <person name="Wang X."/>
            <person name="Wang S."/>
            <person name="Zhang T."/>
            <person name="Zhou Y."/>
            <person name="He R."/>
            <person name="Meng N."/>
            <person name="Wang Y."/>
            <person name="Liu W."/>
            <person name="Liu Z."/>
            <person name="Liu J."/>
            <person name="Guo Q."/>
            <person name="Huang H."/>
            <person name="Sederoff R.R."/>
            <person name="Wang G."/>
            <person name="Qu G."/>
            <person name="Chen S."/>
        </authorList>
    </citation>
    <scope>NUCLEOTIDE SEQUENCE [LARGE SCALE GENOMIC DNA]</scope>
    <source>
        <strain evidence="1">SC-2020</strain>
    </source>
</reference>
<evidence type="ECO:0000313" key="2">
    <source>
        <dbReference type="Proteomes" id="UP001164929"/>
    </source>
</evidence>
<comment type="caution">
    <text evidence="1">The sequence shown here is derived from an EMBL/GenBank/DDBJ whole genome shotgun (WGS) entry which is preliminary data.</text>
</comment>
<accession>A0AAD6WMU8</accession>
<gene>
    <name evidence="1" type="ORF">NC653_004398</name>
</gene>
<dbReference type="EMBL" id="JAQIZT010000001">
    <property type="protein sequence ID" value="KAJ7015084.1"/>
    <property type="molecule type" value="Genomic_DNA"/>
</dbReference>
<keyword evidence="2" id="KW-1185">Reference proteome</keyword>
<organism evidence="1 2">
    <name type="scientific">Populus alba x Populus x berolinensis</name>
    <dbReference type="NCBI Taxonomy" id="444605"/>
    <lineage>
        <taxon>Eukaryota</taxon>
        <taxon>Viridiplantae</taxon>
        <taxon>Streptophyta</taxon>
        <taxon>Embryophyta</taxon>
        <taxon>Tracheophyta</taxon>
        <taxon>Spermatophyta</taxon>
        <taxon>Magnoliopsida</taxon>
        <taxon>eudicotyledons</taxon>
        <taxon>Gunneridae</taxon>
        <taxon>Pentapetalae</taxon>
        <taxon>rosids</taxon>
        <taxon>fabids</taxon>
        <taxon>Malpighiales</taxon>
        <taxon>Salicaceae</taxon>
        <taxon>Saliceae</taxon>
        <taxon>Populus</taxon>
    </lineage>
</organism>
<name>A0AAD6WMU8_9ROSI</name>
<dbReference type="AlphaFoldDB" id="A0AAD6WMU8"/>
<proteinExistence type="predicted"/>
<protein>
    <submittedName>
        <fullName evidence="1">Uncharacterized protein</fullName>
    </submittedName>
</protein>
<evidence type="ECO:0000313" key="1">
    <source>
        <dbReference type="EMBL" id="KAJ7015084.1"/>
    </source>
</evidence>
<dbReference type="Proteomes" id="UP001164929">
    <property type="component" value="Chromosome 1"/>
</dbReference>